<dbReference type="SUPFAM" id="SSF110849">
    <property type="entry name" value="ParB/Sulfiredoxin"/>
    <property type="match status" value="1"/>
</dbReference>
<gene>
    <name evidence="1" type="ORF">GCM10025772_18390</name>
</gene>
<proteinExistence type="predicted"/>
<dbReference type="InterPro" id="IPR036086">
    <property type="entry name" value="ParB/Sulfiredoxin_sf"/>
</dbReference>
<comment type="caution">
    <text evidence="1">The sequence shown here is derived from an EMBL/GenBank/DDBJ whole genome shotgun (WGS) entry which is preliminary data.</text>
</comment>
<keyword evidence="2" id="KW-1185">Reference proteome</keyword>
<accession>A0ABP9S527</accession>
<reference evidence="2" key="1">
    <citation type="journal article" date="2019" name="Int. J. Syst. Evol. Microbiol.">
        <title>The Global Catalogue of Microorganisms (GCM) 10K type strain sequencing project: providing services to taxonomists for standard genome sequencing and annotation.</title>
        <authorList>
            <consortium name="The Broad Institute Genomics Platform"/>
            <consortium name="The Broad Institute Genome Sequencing Center for Infectious Disease"/>
            <person name="Wu L."/>
            <person name="Ma J."/>
        </authorList>
    </citation>
    <scope>NUCLEOTIDE SEQUENCE [LARGE SCALE GENOMIC DNA]</scope>
    <source>
        <strain evidence="2">JCM 18720</strain>
    </source>
</reference>
<evidence type="ECO:0000313" key="1">
    <source>
        <dbReference type="EMBL" id="GAA5191487.1"/>
    </source>
</evidence>
<dbReference type="Proteomes" id="UP001501600">
    <property type="component" value="Unassembled WGS sequence"/>
</dbReference>
<organism evidence="1 2">
    <name type="scientific">Ferrimonas gelatinilytica</name>
    <dbReference type="NCBI Taxonomy" id="1255257"/>
    <lineage>
        <taxon>Bacteria</taxon>
        <taxon>Pseudomonadati</taxon>
        <taxon>Pseudomonadota</taxon>
        <taxon>Gammaproteobacteria</taxon>
        <taxon>Alteromonadales</taxon>
        <taxon>Ferrimonadaceae</taxon>
        <taxon>Ferrimonas</taxon>
    </lineage>
</organism>
<sequence>MSKPIIKDISPSVVTLDPKMQARDTSLINNKRDRQAQEVKQAKQDKELLEDIRNGHGIRQPIEVFEVGGKLYVVDGFHRTQAALNWNNENPEAPITLQAEVHPSKTYLQAFMRAQYVNQNHGVGVTHEEVFQSKFRALILDRQFKFSVSQLKKLLTCSQGQAAHARRALLACGEALAMFPAVGKEDVEGTVEALSDGLEMATPSMFDSQGFPKVRPLSNAVLGLQFSDLSDDELERKQRDIIQRNVAKMVDYYGADLFREALRRAVAGTGLGISVSKRDSWLAEEGNVSGSDAPDQELALEGLDDF</sequence>
<dbReference type="EMBL" id="BAABLF010000011">
    <property type="protein sequence ID" value="GAA5191487.1"/>
    <property type="molecule type" value="Genomic_DNA"/>
</dbReference>
<name>A0ABP9S527_9GAMM</name>
<dbReference type="CDD" id="cd16387">
    <property type="entry name" value="ParB_N_Srx"/>
    <property type="match status" value="1"/>
</dbReference>
<evidence type="ECO:0000313" key="2">
    <source>
        <dbReference type="Proteomes" id="UP001501600"/>
    </source>
</evidence>
<protein>
    <recommendedName>
        <fullName evidence="3">ParB/Sulfiredoxin domain-containing protein</fullName>
    </recommendedName>
</protein>
<dbReference type="RefSeq" id="WP_345316760.1">
    <property type="nucleotide sequence ID" value="NZ_BAABLF010000011.1"/>
</dbReference>
<evidence type="ECO:0008006" key="3">
    <source>
        <dbReference type="Google" id="ProtNLM"/>
    </source>
</evidence>